<gene>
    <name evidence="2" type="ORF">VP01_381g5</name>
</gene>
<proteinExistence type="predicted"/>
<dbReference type="PANTHER" id="PTHR11439">
    <property type="entry name" value="GAG-POL-RELATED RETROTRANSPOSON"/>
    <property type="match status" value="1"/>
</dbReference>
<dbReference type="AlphaFoldDB" id="A0A0L6UV59"/>
<dbReference type="PANTHER" id="PTHR11439:SF483">
    <property type="entry name" value="PEPTIDE SYNTHASE GLIP-LIKE, PUTATIVE (AFU_ORTHOLOGUE AFUA_3G12920)-RELATED"/>
    <property type="match status" value="1"/>
</dbReference>
<evidence type="ECO:0000256" key="1">
    <source>
        <dbReference type="SAM" id="Phobius"/>
    </source>
</evidence>
<dbReference type="Proteomes" id="UP000037035">
    <property type="component" value="Unassembled WGS sequence"/>
</dbReference>
<protein>
    <submittedName>
        <fullName evidence="2">Gag-pol polyprotein</fullName>
    </submittedName>
</protein>
<comment type="caution">
    <text evidence="2">The sequence shown here is derived from an EMBL/GenBank/DDBJ whole genome shotgun (WGS) entry which is preliminary data.</text>
</comment>
<name>A0A0L6UV59_9BASI</name>
<reference evidence="2 3" key="1">
    <citation type="submission" date="2015-08" db="EMBL/GenBank/DDBJ databases">
        <title>Next Generation Sequencing and Analysis of the Genome of Puccinia sorghi L Schw, the Causal Agent of Maize Common Rust.</title>
        <authorList>
            <person name="Rochi L."/>
            <person name="Burguener G."/>
            <person name="Darino M."/>
            <person name="Turjanski A."/>
            <person name="Kreff E."/>
            <person name="Dieguez M.J."/>
            <person name="Sacco F."/>
        </authorList>
    </citation>
    <scope>NUCLEOTIDE SEQUENCE [LARGE SCALE GENOMIC DNA]</scope>
    <source>
        <strain evidence="2 3">RO10H11247</strain>
    </source>
</reference>
<keyword evidence="1" id="KW-0472">Membrane</keyword>
<keyword evidence="1" id="KW-0812">Transmembrane</keyword>
<dbReference type="VEuPathDB" id="FungiDB:VP01_381g5"/>
<evidence type="ECO:0000313" key="2">
    <source>
        <dbReference type="EMBL" id="KNZ51765.1"/>
    </source>
</evidence>
<keyword evidence="1" id="KW-1133">Transmembrane helix</keyword>
<dbReference type="OrthoDB" id="3344688at2759"/>
<evidence type="ECO:0000313" key="3">
    <source>
        <dbReference type="Proteomes" id="UP000037035"/>
    </source>
</evidence>
<keyword evidence="3" id="KW-1185">Reference proteome</keyword>
<sequence>MSVYFCGANVYLSIFGSLNYLVVVTRLDLSFAVGFLSRFSNSPTERHWVAIQHALGYIKALSQGSVTNLFVSPILWASKHQVSATQLRQNQIK</sequence>
<feature type="transmembrane region" description="Helical" evidence="1">
    <location>
        <begin position="12"/>
        <end position="36"/>
    </location>
</feature>
<dbReference type="EMBL" id="LAVV01008857">
    <property type="protein sequence ID" value="KNZ51765.1"/>
    <property type="molecule type" value="Genomic_DNA"/>
</dbReference>
<accession>A0A0L6UV59</accession>
<organism evidence="2 3">
    <name type="scientific">Puccinia sorghi</name>
    <dbReference type="NCBI Taxonomy" id="27349"/>
    <lineage>
        <taxon>Eukaryota</taxon>
        <taxon>Fungi</taxon>
        <taxon>Dikarya</taxon>
        <taxon>Basidiomycota</taxon>
        <taxon>Pucciniomycotina</taxon>
        <taxon>Pucciniomycetes</taxon>
        <taxon>Pucciniales</taxon>
        <taxon>Pucciniaceae</taxon>
        <taxon>Puccinia</taxon>
    </lineage>
</organism>